<name>A0ACB8W0G4_9TELE</name>
<protein>
    <submittedName>
        <fullName evidence="1">Uncharacterized protein</fullName>
    </submittedName>
</protein>
<gene>
    <name evidence="1" type="ORF">L3Q82_013381</name>
</gene>
<evidence type="ECO:0000313" key="1">
    <source>
        <dbReference type="EMBL" id="KAI3361185.1"/>
    </source>
</evidence>
<comment type="caution">
    <text evidence="1">The sequence shown here is derived from an EMBL/GenBank/DDBJ whole genome shotgun (WGS) entry which is preliminary data.</text>
</comment>
<keyword evidence="2" id="KW-1185">Reference proteome</keyword>
<dbReference type="Proteomes" id="UP000831701">
    <property type="component" value="Chromosome 16"/>
</dbReference>
<feature type="non-terminal residue" evidence="1">
    <location>
        <position position="1"/>
    </location>
</feature>
<dbReference type="EMBL" id="CM041546">
    <property type="protein sequence ID" value="KAI3361185.1"/>
    <property type="molecule type" value="Genomic_DNA"/>
</dbReference>
<sequence length="1417" mass="154233">LRDVSLNDGGEYKVAVLPVGDTFGDGAVRLDVYVSSVFPSTVPSHFSPTERVSNVQVTASSTEFVEFSSSVRLSCSSSGSSLSFLWMNGSSEVTASDRVQLTDGGTSLTIVNVTRYDEGPFVCRVSNPVSHNDSVTKWVSPHHLPLSLNIDMVHIYKDGQDRTSDLSSAHKAGSMDILPLLCIVSVAFTGSSEVTASDRVQLTDGGANLTIVNVTRYDEGPFVCRVSNPVSHGDSDPIKLSIIYLILADNMTLYDENRVLSFNRWQKYKSDTISITRYHEEGSNISLSCSADSRPAAQFQWFLNGDLLPDTGPELILTNIQMNRLSVHLSPQNTLPSLNQPLDLVCHDATSGDHTGPSHLVNKVVWYKNGQKVTLHENIRLLQNNLTLHFNSLLPSDAGFYQCETFLIAVQETRALSLGYLLSFDPWIVVSISGPDTVFPGRLNHQYKMEKKSVETLAIIFLVLIQGILASGAVEVKPSVNPAVVGDTVTLSLSPLMTLKSGRWAVGASLILTWQGQQQAVYDSHKDRASVNVLTGALTLSAVTVADSGVYVLQSSEPELTASASITVLEPVSNVTLKTNQTSLTEFNGSAVLTCSVSSGSSLSFIWVNGSSKVTASDRGQLTDENATFTIVNVTRYDEGPFRCHVYNPVSNGTSDAVNFTISYGPDNMALTVNGKNMTSFSIRSNLTMLCSAQSNPPAQLQWAFRGEPVNTTAPLLELFSVSKDQSGPYSCLAFNNHTNMNSSITTDIIIAAPANSQRIYASENPIAAGSTVTFTSQSNITTGAWIFNNHIIVIVFPGGMAINNDWKNRVTFNSTTSSLTISSLQVEDSGLYTLQDVSFFRAELTLSVQGHNIDSPLQYHSYTKPDKYIVISLVAVPVENVTLKAKAVNLVEFNDTAVLTCSVSNGSFLTYVWLKNGFVITASEGVQFSDGGATLTIVNVTRYDEGMYRCNVSNGISNEISTPIHLNISYGPSNATMMIMPMRYAYRTGSNISLSCSAESSPPAMIEWMINGVSQNHSGHYFQLEMVTESNSGYYLCLFHNTVMSRLSSASAMIRIMEPLVAVVVNHTGAPAILQELFTLNCEVTGPAESIQWWRNGQLISADNTTNFDTGNKTLILYAVQHSDNGNYQCLAFNSVSNITSSPYTVEVNYGPQIATITGSSMAKTGDNVILSCYASSNPPSSYEWFFNDSLVANTSQYVTPPLTIAMSGMYTCMAYNNVTGKNSSAYEMLTVVDPILDVQVEIPMNPAIEGHFYELTCNVTGSAEHVHWMKNGEPLHEDNRTVLYMDNKTVTFNPLEKYDTGNYQCMAINASVNITSSPYKLIVNYGPETPIIDGPAFATFGKYAVFHCSAMSVPDSQFSWWFNGTEVGNTSVFTTAPLSFNMSGEYTCMAYNKVTGKNSTNSTKLTVIGKKNQQQ</sequence>
<organism evidence="1 2">
    <name type="scientific">Scortum barcoo</name>
    <name type="common">barcoo grunter</name>
    <dbReference type="NCBI Taxonomy" id="214431"/>
    <lineage>
        <taxon>Eukaryota</taxon>
        <taxon>Metazoa</taxon>
        <taxon>Chordata</taxon>
        <taxon>Craniata</taxon>
        <taxon>Vertebrata</taxon>
        <taxon>Euteleostomi</taxon>
        <taxon>Actinopterygii</taxon>
        <taxon>Neopterygii</taxon>
        <taxon>Teleostei</taxon>
        <taxon>Neoteleostei</taxon>
        <taxon>Acanthomorphata</taxon>
        <taxon>Eupercaria</taxon>
        <taxon>Centrarchiformes</taxon>
        <taxon>Terapontoidei</taxon>
        <taxon>Terapontidae</taxon>
        <taxon>Scortum</taxon>
    </lineage>
</organism>
<evidence type="ECO:0000313" key="2">
    <source>
        <dbReference type="Proteomes" id="UP000831701"/>
    </source>
</evidence>
<accession>A0ACB8W0G4</accession>
<reference evidence="1" key="1">
    <citation type="submission" date="2022-04" db="EMBL/GenBank/DDBJ databases">
        <title>Jade perch genome.</title>
        <authorList>
            <person name="Chao B."/>
        </authorList>
    </citation>
    <scope>NUCLEOTIDE SEQUENCE</scope>
    <source>
        <strain evidence="1">CB-2022</strain>
    </source>
</reference>
<proteinExistence type="predicted"/>